<proteinExistence type="predicted"/>
<gene>
    <name evidence="2" type="ORF">GCM10011372_24880</name>
</gene>
<reference evidence="2" key="2">
    <citation type="submission" date="2020-09" db="EMBL/GenBank/DDBJ databases">
        <authorList>
            <person name="Sun Q."/>
            <person name="Zhou Y."/>
        </authorList>
    </citation>
    <scope>NUCLEOTIDE SEQUENCE</scope>
    <source>
        <strain evidence="2">CGMCC 1.8984</strain>
    </source>
</reference>
<protein>
    <submittedName>
        <fullName evidence="2">Uncharacterized protein</fullName>
    </submittedName>
</protein>
<name>A0A917UTW5_9MICO</name>
<dbReference type="RefSeq" id="WP_188743757.1">
    <property type="nucleotide sequence ID" value="NZ_BAABFW010000017.1"/>
</dbReference>
<reference evidence="2" key="1">
    <citation type="journal article" date="2014" name="Int. J. Syst. Evol. Microbiol.">
        <title>Complete genome sequence of Corynebacterium casei LMG S-19264T (=DSM 44701T), isolated from a smear-ripened cheese.</title>
        <authorList>
            <consortium name="US DOE Joint Genome Institute (JGI-PGF)"/>
            <person name="Walter F."/>
            <person name="Albersmeier A."/>
            <person name="Kalinowski J."/>
            <person name="Ruckert C."/>
        </authorList>
    </citation>
    <scope>NUCLEOTIDE SEQUENCE</scope>
    <source>
        <strain evidence="2">CGMCC 1.8984</strain>
    </source>
</reference>
<accession>A0A917UTW5</accession>
<organism evidence="2 3">
    <name type="scientific">Agromyces bauzanensis</name>
    <dbReference type="NCBI Taxonomy" id="1308924"/>
    <lineage>
        <taxon>Bacteria</taxon>
        <taxon>Bacillati</taxon>
        <taxon>Actinomycetota</taxon>
        <taxon>Actinomycetes</taxon>
        <taxon>Micrococcales</taxon>
        <taxon>Microbacteriaceae</taxon>
        <taxon>Agromyces</taxon>
    </lineage>
</organism>
<comment type="caution">
    <text evidence="2">The sequence shown here is derived from an EMBL/GenBank/DDBJ whole genome shotgun (WGS) entry which is preliminary data.</text>
</comment>
<dbReference type="AlphaFoldDB" id="A0A917UTW5"/>
<evidence type="ECO:0000313" key="3">
    <source>
        <dbReference type="Proteomes" id="UP000636956"/>
    </source>
</evidence>
<dbReference type="Proteomes" id="UP000636956">
    <property type="component" value="Unassembled WGS sequence"/>
</dbReference>
<dbReference type="EMBL" id="BMMD01000014">
    <property type="protein sequence ID" value="GGJ85598.1"/>
    <property type="molecule type" value="Genomic_DNA"/>
</dbReference>
<evidence type="ECO:0000313" key="2">
    <source>
        <dbReference type="EMBL" id="GGJ85598.1"/>
    </source>
</evidence>
<feature type="region of interest" description="Disordered" evidence="1">
    <location>
        <begin position="30"/>
        <end position="61"/>
    </location>
</feature>
<keyword evidence="3" id="KW-1185">Reference proteome</keyword>
<evidence type="ECO:0000256" key="1">
    <source>
        <dbReference type="SAM" id="MobiDB-lite"/>
    </source>
</evidence>
<sequence>MNTWKILETHDSSQILADAASPAPILPDAAINGAPSAPSHRVMVPSRIDTRSGIGLTDAHD</sequence>